<dbReference type="AlphaFoldDB" id="A0A0K1PU05"/>
<gene>
    <name evidence="1" type="ORF">AKJ09_03687</name>
</gene>
<protein>
    <submittedName>
        <fullName evidence="1">Uncharacterized protein</fullName>
    </submittedName>
</protein>
<sequence length="44" mass="4973">MTALSQAAIVRDHQNANLPLWFRCLRGDRPRSMGTMTMIVTVGR</sequence>
<dbReference type="Proteomes" id="UP000064967">
    <property type="component" value="Chromosome"/>
</dbReference>
<dbReference type="EMBL" id="CP012333">
    <property type="protein sequence ID" value="AKU97023.1"/>
    <property type="molecule type" value="Genomic_DNA"/>
</dbReference>
<evidence type="ECO:0000313" key="2">
    <source>
        <dbReference type="Proteomes" id="UP000064967"/>
    </source>
</evidence>
<name>A0A0K1PU05_9BACT</name>
<proteinExistence type="predicted"/>
<reference evidence="1 2" key="1">
    <citation type="submission" date="2015-08" db="EMBL/GenBank/DDBJ databases">
        <authorList>
            <person name="Babu N.S."/>
            <person name="Beckwith C.J."/>
            <person name="Beseler K.G."/>
            <person name="Brison A."/>
            <person name="Carone J.V."/>
            <person name="Caskin T.P."/>
            <person name="Diamond M."/>
            <person name="Durham M.E."/>
            <person name="Foxe J.M."/>
            <person name="Go M."/>
            <person name="Henderson B.A."/>
            <person name="Jones I.B."/>
            <person name="McGettigan J.A."/>
            <person name="Micheletti S.J."/>
            <person name="Nasrallah M.E."/>
            <person name="Ortiz D."/>
            <person name="Piller C.R."/>
            <person name="Privatt S.R."/>
            <person name="Schneider S.L."/>
            <person name="Sharp S."/>
            <person name="Smith T.C."/>
            <person name="Stanton J.D."/>
            <person name="Ullery H.E."/>
            <person name="Wilson R.J."/>
            <person name="Serrano M.G."/>
            <person name="Buck G."/>
            <person name="Lee V."/>
            <person name="Wang Y."/>
            <person name="Carvalho R."/>
            <person name="Voegtly L."/>
            <person name="Shi R."/>
            <person name="Duckworth R."/>
            <person name="Johnson A."/>
            <person name="Loviza R."/>
            <person name="Walstead R."/>
            <person name="Shah Z."/>
            <person name="Kiflezghi M."/>
            <person name="Wade K."/>
            <person name="Ball S.L."/>
            <person name="Bradley K.W."/>
            <person name="Asai D.J."/>
            <person name="Bowman C.A."/>
            <person name="Russell D.A."/>
            <person name="Pope W.H."/>
            <person name="Jacobs-Sera D."/>
            <person name="Hendrix R.W."/>
            <person name="Hatfull G.F."/>
        </authorList>
    </citation>
    <scope>NUCLEOTIDE SEQUENCE [LARGE SCALE GENOMIC DNA]</scope>
    <source>
        <strain evidence="1 2">DSM 27648</strain>
    </source>
</reference>
<dbReference type="KEGG" id="llu:AKJ09_03687"/>
<accession>A0A0K1PU05</accession>
<organism evidence="1 2">
    <name type="scientific">Labilithrix luteola</name>
    <dbReference type="NCBI Taxonomy" id="1391654"/>
    <lineage>
        <taxon>Bacteria</taxon>
        <taxon>Pseudomonadati</taxon>
        <taxon>Myxococcota</taxon>
        <taxon>Polyangia</taxon>
        <taxon>Polyangiales</taxon>
        <taxon>Labilitrichaceae</taxon>
        <taxon>Labilithrix</taxon>
    </lineage>
</organism>
<dbReference type="STRING" id="1391654.AKJ09_03687"/>
<evidence type="ECO:0000313" key="1">
    <source>
        <dbReference type="EMBL" id="AKU97023.1"/>
    </source>
</evidence>
<keyword evidence="2" id="KW-1185">Reference proteome</keyword>